<evidence type="ECO:0000313" key="13">
    <source>
        <dbReference type="Proteomes" id="UP000683360"/>
    </source>
</evidence>
<dbReference type="PROSITE" id="PS01187">
    <property type="entry name" value="EGF_CA"/>
    <property type="match status" value="3"/>
</dbReference>
<dbReference type="SUPFAM" id="SSF57535">
    <property type="entry name" value="Complement control module/SCR domain"/>
    <property type="match status" value="23"/>
</dbReference>
<dbReference type="FunFam" id="2.10.25.10:FF:000143">
    <property type="entry name" value="Protein crumbs 1"/>
    <property type="match status" value="1"/>
</dbReference>
<keyword evidence="8" id="KW-0768">Sushi</keyword>
<keyword evidence="6" id="KW-0325">Glycoprotein</keyword>
<evidence type="ECO:0000256" key="3">
    <source>
        <dbReference type="ARBA" id="ARBA00022729"/>
    </source>
</evidence>
<dbReference type="CDD" id="cd00033">
    <property type="entry name" value="CCP"/>
    <property type="match status" value="22"/>
</dbReference>
<feature type="disulfide bond" evidence="7">
    <location>
        <begin position="1665"/>
        <end position="1674"/>
    </location>
</feature>
<feature type="disulfide bond" evidence="8">
    <location>
        <begin position="1133"/>
        <end position="1176"/>
    </location>
</feature>
<dbReference type="SUPFAM" id="SSF57625">
    <property type="entry name" value="Invertebrate chitin-binding proteins"/>
    <property type="match status" value="1"/>
</dbReference>
<feature type="disulfide bond" evidence="8">
    <location>
        <begin position="3"/>
        <end position="46"/>
    </location>
</feature>
<dbReference type="PROSITE" id="PS50092">
    <property type="entry name" value="TSP1"/>
    <property type="match status" value="2"/>
</dbReference>
<evidence type="ECO:0000259" key="11">
    <source>
        <dbReference type="PROSITE" id="PS50940"/>
    </source>
</evidence>
<evidence type="ECO:0000256" key="7">
    <source>
        <dbReference type="PROSITE-ProRule" id="PRU00076"/>
    </source>
</evidence>
<dbReference type="PANTHER" id="PTHR45656">
    <property type="entry name" value="PROTEIN CBR-CLEC-78"/>
    <property type="match status" value="1"/>
</dbReference>
<dbReference type="InterPro" id="IPR036383">
    <property type="entry name" value="TSP1_rpt_sf"/>
</dbReference>
<keyword evidence="4" id="KW-0677">Repeat</keyword>
<dbReference type="InterPro" id="IPR002557">
    <property type="entry name" value="Chitin-bd_dom"/>
</dbReference>
<feature type="domain" description="Sushi" evidence="10">
    <location>
        <begin position="857"/>
        <end position="917"/>
    </location>
</feature>
<dbReference type="FunFam" id="2.10.25.10:FF:000122">
    <property type="entry name" value="Protein crumbs homolog 2"/>
    <property type="match status" value="2"/>
</dbReference>
<feature type="domain" description="Sushi" evidence="10">
    <location>
        <begin position="1531"/>
        <end position="1601"/>
    </location>
</feature>
<keyword evidence="3" id="KW-0732">Signal</keyword>
<feature type="disulfide bond" evidence="8">
    <location>
        <begin position="1501"/>
        <end position="1528"/>
    </location>
</feature>
<keyword evidence="5 7" id="KW-1015">Disulfide bond</keyword>
<feature type="disulfide bond" evidence="8">
    <location>
        <begin position="1338"/>
        <end position="1381"/>
    </location>
</feature>
<feature type="domain" description="Sushi" evidence="10">
    <location>
        <begin position="489"/>
        <end position="549"/>
    </location>
</feature>
<feature type="domain" description="EGF-like" evidence="9">
    <location>
        <begin position="1601"/>
        <end position="1637"/>
    </location>
</feature>
<feature type="domain" description="Sushi" evidence="10">
    <location>
        <begin position="1009"/>
        <end position="1069"/>
    </location>
</feature>
<dbReference type="SMART" id="SM00209">
    <property type="entry name" value="TSP1"/>
    <property type="match status" value="2"/>
</dbReference>
<dbReference type="InterPro" id="IPR001881">
    <property type="entry name" value="EGF-like_Ca-bd_dom"/>
</dbReference>
<dbReference type="CDD" id="cd00054">
    <property type="entry name" value="EGF_CA"/>
    <property type="match status" value="6"/>
</dbReference>
<dbReference type="PANTHER" id="PTHR45656:SF4">
    <property type="entry name" value="PROTEIN CBR-CLEC-78"/>
    <property type="match status" value="1"/>
</dbReference>
<keyword evidence="2 7" id="KW-0245">EGF-like domain</keyword>
<dbReference type="GO" id="GO:0008061">
    <property type="term" value="F:chitin binding"/>
    <property type="evidence" value="ECO:0007669"/>
    <property type="project" value="InterPro"/>
</dbReference>
<feature type="disulfide bond" evidence="8">
    <location>
        <begin position="491"/>
        <end position="534"/>
    </location>
</feature>
<evidence type="ECO:0000256" key="8">
    <source>
        <dbReference type="PROSITE-ProRule" id="PRU00302"/>
    </source>
</evidence>
<dbReference type="InterPro" id="IPR000884">
    <property type="entry name" value="TSP1_rpt"/>
</dbReference>
<dbReference type="Gene3D" id="2.10.25.10">
    <property type="entry name" value="Laminin"/>
    <property type="match status" value="8"/>
</dbReference>
<feature type="domain" description="Sushi" evidence="10">
    <location>
        <begin position="1336"/>
        <end position="1396"/>
    </location>
</feature>
<feature type="domain" description="EGF-like" evidence="9">
    <location>
        <begin position="1715"/>
        <end position="1753"/>
    </location>
</feature>
<evidence type="ECO:0000259" key="9">
    <source>
        <dbReference type="PROSITE" id="PS50026"/>
    </source>
</evidence>
<feature type="disulfide bond" evidence="7">
    <location>
        <begin position="2038"/>
        <end position="2047"/>
    </location>
</feature>
<dbReference type="SMART" id="SM00032">
    <property type="entry name" value="CCP"/>
    <property type="match status" value="23"/>
</dbReference>
<dbReference type="FunFam" id="2.10.25.10:FF:000575">
    <property type="entry name" value="Crumbs, isoform C"/>
    <property type="match status" value="1"/>
</dbReference>
<dbReference type="Proteomes" id="UP000683360">
    <property type="component" value="Unassembled WGS sequence"/>
</dbReference>
<feature type="disulfide bond" evidence="8">
    <location>
        <begin position="1011"/>
        <end position="1054"/>
    </location>
</feature>
<feature type="disulfide bond" evidence="8">
    <location>
        <begin position="125"/>
        <end position="168"/>
    </location>
</feature>
<feature type="domain" description="Sushi" evidence="10">
    <location>
        <begin position="62"/>
        <end position="122"/>
    </location>
</feature>
<evidence type="ECO:0000256" key="6">
    <source>
        <dbReference type="ARBA" id="ARBA00023180"/>
    </source>
</evidence>
<feature type="domain" description="Sushi" evidence="10">
    <location>
        <begin position="1131"/>
        <end position="1191"/>
    </location>
</feature>
<evidence type="ECO:0000313" key="12">
    <source>
        <dbReference type="EMBL" id="CAG2214237.1"/>
    </source>
</evidence>
<dbReference type="PROSITE" id="PS00022">
    <property type="entry name" value="EGF_1"/>
    <property type="match status" value="6"/>
</dbReference>
<dbReference type="OrthoDB" id="6158054at2759"/>
<dbReference type="Pfam" id="PF00008">
    <property type="entry name" value="EGF"/>
    <property type="match status" value="3"/>
</dbReference>
<feature type="disulfide bond" evidence="8">
    <location>
        <begin position="308"/>
        <end position="351"/>
    </location>
</feature>
<feature type="disulfide bond" evidence="8">
    <location>
        <begin position="798"/>
        <end position="841"/>
    </location>
</feature>
<dbReference type="FunFam" id="2.20.100.10:FF:000001">
    <property type="entry name" value="semaphorin-5A isoform X1"/>
    <property type="match status" value="2"/>
</dbReference>
<feature type="disulfide bond" evidence="8">
    <location>
        <begin position="186"/>
        <end position="229"/>
    </location>
</feature>
<evidence type="ECO:0000256" key="4">
    <source>
        <dbReference type="ARBA" id="ARBA00022737"/>
    </source>
</evidence>
<feature type="domain" description="Chitin-binding type-2" evidence="11">
    <location>
        <begin position="1818"/>
        <end position="1874"/>
    </location>
</feature>
<feature type="disulfide bond" evidence="8">
    <location>
        <begin position="1072"/>
        <end position="1115"/>
    </location>
</feature>
<feature type="domain" description="EGF-like" evidence="9">
    <location>
        <begin position="1639"/>
        <end position="1675"/>
    </location>
</feature>
<feature type="domain" description="Sushi" evidence="10">
    <location>
        <begin position="696"/>
        <end position="756"/>
    </location>
</feature>
<sequence length="2116" mass="223886">MKCSAPGINEFTITSTNTDVVPSTEVTYTCEFGYQLPAGDLGTRTCQLGGTWPAPPPACEVTKCSAPGINEFTITSTNTDVVPSTEVTYTCEFGYQLPAGDSGTRICQLGGTWPAPQPACEVTKCTAPGINEFTITSTNTDVVPSTEVTYTCEFGYQLPAGDLGSRICQLGGTWPAPPPACEVTKCTAPGINEFTITSTNTDVVPSTEVTYTCEFGYQLPAGDLGTRVCQLGGKWPAPPPACEVTKCTAPGINEFTITSTNTDVVPSTEVTYTCEFGYQLPAGDLGTRICQLGGTWPAPPPACEVTKCTAPGINEFTITSTNTDVVPSTEVTYTCEFGYQLPAGDLGTRICQLGGTWPAPPPACEVTKCSAPGINEFTITSTNTDVVPSTEVTYTCEFGYQLPAGDLGTRICQLGGTWPAPPPACEVTKCSAPGINEFTITSTNTDVVPSTEVTYTCEFGYQLPAGDLGTRICQLGGTWPAPPPACEVTKCTAPGINEFTITSTNTDVVPSTEVTYTCEFGYQLPAGDLGTRICQLGGTWLAPPPACEVIKCAAPGLNEFTITSTNTDVVPSTEVTYTCEFGYQLPAGDLGTRICQLGGTWPAPPPPCEVIKCKAPGTNEFTITSTNTDVVPSTEVTYTCEFGYQLPAEIWEPEDVSSVVHGQHSTSMKLPAGDLGTRRCQLGGTWPAPPPACEVIKCTAPGINEFTITSTNTDVVPSTEVTYTCEFGYQLPAGDLGTRRCQLGGTWPALPPACAEVTYTCEFLASTSYQLEIWEPFGICQLGGAWPAPPPACEVVKCTAPEINEFTITSTNTDVVPSTEVTYTCEFGYQLPAGDLGTRICQLGGTWPAPPPACEVIKCTAPGINEFTITSTNTDVVPSTEVTYTCEFGYQLPAGDLGTRICQLGGTWPALPPACEVMKCTAPGLNEFTITSTNTDVVPSTEVTYTCEFGYQLPAGDLGTRICQLGGTWPAPPPACEVIKCAAPGINEFTITSTNTDVVPSTEVTYTFIKCTAPGLNEFTITSTNTDVVPSTEVTYTCEFGYQLPAGDLGTRICQLSGTWPAPPPACEVVKCTAPEINEFTITSTNTDVVPSAEVTYTCEFGYQLPAGDLGTRICQLGGTWPAPPPACEVIKCTAPGINQFTITSTNTDVVPSTEVTYTCEFGYQLPAGDLGTRICQLGGTWPAPPPACEVIKCTAPGLNEFTITSTNTDVVPSTEVTYTCEFGYQLPAGDLGTRKCQLGGTWPAPPPACEVIKCTAPGINQFTITSTNTDVVPSTEVTYTCEFGYQLPAGDLGTRICQLGGTWPALPPACETDLGTRICQLGGAWPAPPPACEVIKCDISGYNQFTIPSSTDTVVPETEVSYTCLPGYQLPAGDLGTRICQLGGTWPTPPPACEDIDECLTTPCQNGATCHNEVNAYSCTCMPGYEGTDCEINIDECATAVCQNGATCNDLVNGYTCTCATGYTDTHCETEIPCEDPQTITHASATITGLEVGDTVEYECNFGYLLNGNSLLTCVVGPSWDGTLPTCSIIECVKPSAPAHTSTGGSGKLGGFGFNTNTNSVPGQSITYTCNAGYELTGGDLTRNCELGGGWDGQEPVCTEIDECEGIICENGGTCVDGFLSYSCECIEHFEGTHCETNTDNCVGNDCENGATCVDGLSSYTCNCAEDFEGDFCETRIDDCENNPCLNGATCVDGINSYTCTCPDSHTGEHCEIDIDFCDGVNCLNGGSCQDGLLTFTCNCDQSTAYYGQFCQNLDGAWGEWSDWSPCSATCGDGIETSTRTCTSPPPEGEGSICQGEGAKTQSCNLMDCKWPSDTNTEFCTGKAAGSYANPEDCTSYYICRDDFTGALLEYCMEGENWDDTSKRCDSNAPCDSEDVGDADVDGGWSDWSAGPCSESCGTGTKVLTRTCTNPTPQNNGADCVGEGSKTEPCERSLCQAGGCQEVRCESWQYDQENCNVTGMVPDSLIYSMEIIKRLTGAPCVKNETFGYNERKDIWVDSGCQGDFQVCFIREYDDCSPAPCLNGGTCTDGIADYECTCASGFYGDNCEQVRNSCYGVDCNGGTCVVDSQDATQYTCQCADGATGDHCEDMAAASNVQISLFGTFLAVTMAMIWNLI</sequence>
<gene>
    <name evidence="12" type="ORF">MEDL_28179</name>
</gene>
<dbReference type="GO" id="GO:0005509">
    <property type="term" value="F:calcium ion binding"/>
    <property type="evidence" value="ECO:0007669"/>
    <property type="project" value="InterPro"/>
</dbReference>
<feature type="domain" description="EGF-like" evidence="9">
    <location>
        <begin position="1434"/>
        <end position="1470"/>
    </location>
</feature>
<feature type="domain" description="Sushi" evidence="10">
    <location>
        <begin position="796"/>
        <end position="856"/>
    </location>
</feature>
<protein>
    <submittedName>
        <fullName evidence="12">Uncharacterized protein</fullName>
    </submittedName>
</protein>
<feature type="domain" description="Sushi" evidence="10">
    <location>
        <begin position="245"/>
        <end position="305"/>
    </location>
</feature>
<dbReference type="InterPro" id="IPR000742">
    <property type="entry name" value="EGF"/>
</dbReference>
<dbReference type="EMBL" id="CAJPWZ010001405">
    <property type="protein sequence ID" value="CAG2214237.1"/>
    <property type="molecule type" value="Genomic_DNA"/>
</dbReference>
<evidence type="ECO:0000256" key="2">
    <source>
        <dbReference type="ARBA" id="ARBA00022536"/>
    </source>
</evidence>
<feature type="domain" description="Sushi" evidence="10">
    <location>
        <begin position="1070"/>
        <end position="1130"/>
    </location>
</feature>
<evidence type="ECO:0000259" key="10">
    <source>
        <dbReference type="PROSITE" id="PS50923"/>
    </source>
</evidence>
<feature type="disulfide bond" evidence="8">
    <location>
        <begin position="552"/>
        <end position="595"/>
    </location>
</feature>
<feature type="domain" description="Sushi" evidence="10">
    <location>
        <begin position="184"/>
        <end position="244"/>
    </location>
</feature>
<feature type="disulfide bond" evidence="8">
    <location>
        <begin position="1194"/>
        <end position="1237"/>
    </location>
</feature>
<feature type="domain" description="Sushi" evidence="10">
    <location>
        <begin position="1192"/>
        <end position="1252"/>
    </location>
</feature>
<dbReference type="InterPro" id="IPR018097">
    <property type="entry name" value="EGF_Ca-bd_CS"/>
</dbReference>
<feature type="disulfide bond" evidence="7">
    <location>
        <begin position="1627"/>
        <end position="1636"/>
    </location>
</feature>
<organism evidence="12 13">
    <name type="scientific">Mytilus edulis</name>
    <name type="common">Blue mussel</name>
    <dbReference type="NCBI Taxonomy" id="6550"/>
    <lineage>
        <taxon>Eukaryota</taxon>
        <taxon>Metazoa</taxon>
        <taxon>Spiralia</taxon>
        <taxon>Lophotrochozoa</taxon>
        <taxon>Mollusca</taxon>
        <taxon>Bivalvia</taxon>
        <taxon>Autobranchia</taxon>
        <taxon>Pteriomorphia</taxon>
        <taxon>Mytilida</taxon>
        <taxon>Mytiloidea</taxon>
        <taxon>Mytilidae</taxon>
        <taxon>Mytilinae</taxon>
        <taxon>Mytilus</taxon>
    </lineage>
</organism>
<dbReference type="PROSITE" id="PS50026">
    <property type="entry name" value="EGF_3"/>
    <property type="match status" value="8"/>
</dbReference>
<dbReference type="SMART" id="SM00494">
    <property type="entry name" value="ChtBD2"/>
    <property type="match status" value="1"/>
</dbReference>
<feature type="disulfide bond" evidence="7">
    <location>
        <begin position="1460"/>
        <end position="1469"/>
    </location>
</feature>
<dbReference type="SMART" id="SM00181">
    <property type="entry name" value="EGF"/>
    <property type="match status" value="8"/>
</dbReference>
<feature type="domain" description="Sushi" evidence="10">
    <location>
        <begin position="611"/>
        <end position="695"/>
    </location>
</feature>
<keyword evidence="13" id="KW-1185">Reference proteome</keyword>
<dbReference type="InterPro" id="IPR000436">
    <property type="entry name" value="Sushi_SCR_CCP_dom"/>
</dbReference>
<dbReference type="SUPFAM" id="SSF82895">
    <property type="entry name" value="TSP-1 type 1 repeat"/>
    <property type="match status" value="2"/>
</dbReference>
<feature type="domain" description="EGF-like" evidence="9">
    <location>
        <begin position="2055"/>
        <end position="2088"/>
    </location>
</feature>
<feature type="disulfide bond" evidence="8">
    <location>
        <begin position="247"/>
        <end position="290"/>
    </location>
</feature>
<feature type="domain" description="Sushi" evidence="10">
    <location>
        <begin position="550"/>
        <end position="610"/>
    </location>
</feature>
<feature type="domain" description="EGF-like" evidence="9">
    <location>
        <begin position="2012"/>
        <end position="2048"/>
    </location>
</feature>
<dbReference type="InterPro" id="IPR036508">
    <property type="entry name" value="Chitin-bd_dom_sf"/>
</dbReference>
<dbReference type="PROSITE" id="PS00010">
    <property type="entry name" value="ASX_HYDROXYL"/>
    <property type="match status" value="7"/>
</dbReference>
<feature type="domain" description="Sushi" evidence="10">
    <location>
        <begin position="918"/>
        <end position="978"/>
    </location>
</feature>
<dbReference type="InterPro" id="IPR051277">
    <property type="entry name" value="SEZ6_CSMD_C4BPB_Regulators"/>
</dbReference>
<dbReference type="Pfam" id="PF12661">
    <property type="entry name" value="hEGF"/>
    <property type="match status" value="4"/>
</dbReference>
<accession>A0A8S3S0R6</accession>
<dbReference type="PROSITE" id="PS50940">
    <property type="entry name" value="CHIT_BIND_II"/>
    <property type="match status" value="1"/>
</dbReference>
<feature type="disulfide bond" evidence="8">
    <location>
        <begin position="920"/>
        <end position="963"/>
    </location>
</feature>
<feature type="disulfide bond" evidence="8">
    <location>
        <begin position="369"/>
        <end position="412"/>
    </location>
</feature>
<dbReference type="InterPro" id="IPR035976">
    <property type="entry name" value="Sushi/SCR/CCP_sf"/>
</dbReference>
<comment type="caution">
    <text evidence="7">Lacks conserved residue(s) required for the propagation of feature annotation.</text>
</comment>
<dbReference type="PROSITE" id="PS50923">
    <property type="entry name" value="SUSHI"/>
    <property type="match status" value="23"/>
</dbReference>
<feature type="domain" description="Sushi" evidence="10">
    <location>
        <begin position="367"/>
        <end position="427"/>
    </location>
</feature>
<evidence type="ECO:0000256" key="5">
    <source>
        <dbReference type="ARBA" id="ARBA00023157"/>
    </source>
</evidence>
<dbReference type="InterPro" id="IPR013032">
    <property type="entry name" value="EGF-like_CS"/>
</dbReference>
<dbReference type="PRINTS" id="PR00010">
    <property type="entry name" value="EGFBLOOD"/>
</dbReference>
<dbReference type="Pfam" id="PF00090">
    <property type="entry name" value="TSP_1"/>
    <property type="match status" value="2"/>
</dbReference>
<evidence type="ECO:0000256" key="1">
    <source>
        <dbReference type="ARBA" id="ARBA00022473"/>
    </source>
</evidence>
<dbReference type="InterPro" id="IPR000152">
    <property type="entry name" value="EGF-type_Asp/Asn_hydroxyl_site"/>
</dbReference>
<dbReference type="GO" id="GO:0005576">
    <property type="term" value="C:extracellular region"/>
    <property type="evidence" value="ECO:0007669"/>
    <property type="project" value="InterPro"/>
</dbReference>
<feature type="domain" description="EGF-like" evidence="9">
    <location>
        <begin position="1677"/>
        <end position="1713"/>
    </location>
</feature>
<dbReference type="SUPFAM" id="SSF57196">
    <property type="entry name" value="EGF/Laminin"/>
    <property type="match status" value="6"/>
</dbReference>
<feature type="disulfide bond" evidence="8">
    <location>
        <begin position="859"/>
        <end position="902"/>
    </location>
</feature>
<dbReference type="Gene3D" id="2.20.100.10">
    <property type="entry name" value="Thrombospondin type-1 (TSP1) repeat"/>
    <property type="match status" value="2"/>
</dbReference>
<dbReference type="FunFam" id="2.10.25.10:FF:000080">
    <property type="entry name" value="Neurogenic locus notch 1"/>
    <property type="match status" value="2"/>
</dbReference>
<feature type="disulfide bond" evidence="8">
    <location>
        <begin position="430"/>
        <end position="473"/>
    </location>
</feature>
<feature type="domain" description="Sushi" evidence="10">
    <location>
        <begin position="123"/>
        <end position="183"/>
    </location>
</feature>
<dbReference type="Pfam" id="PF00084">
    <property type="entry name" value="Sushi"/>
    <property type="match status" value="22"/>
</dbReference>
<name>A0A8S3S0R6_MYTED</name>
<feature type="domain" description="Sushi" evidence="10">
    <location>
        <begin position="1473"/>
        <end position="1530"/>
    </location>
</feature>
<feature type="disulfide bond" evidence="7">
    <location>
        <begin position="1422"/>
        <end position="1431"/>
    </location>
</feature>
<dbReference type="SMART" id="SM00179">
    <property type="entry name" value="EGF_CA"/>
    <property type="match status" value="7"/>
</dbReference>
<feature type="disulfide bond" evidence="8">
    <location>
        <begin position="64"/>
        <end position="107"/>
    </location>
</feature>
<dbReference type="Gene3D" id="2.10.70.10">
    <property type="entry name" value="Complement Module, domain 1"/>
    <property type="match status" value="23"/>
</dbReference>
<feature type="disulfide bond" evidence="7">
    <location>
        <begin position="1703"/>
        <end position="1712"/>
    </location>
</feature>
<dbReference type="PROSITE" id="PS01186">
    <property type="entry name" value="EGF_2"/>
    <property type="match status" value="3"/>
</dbReference>
<feature type="disulfide bond" evidence="7">
    <location>
        <begin position="2078"/>
        <end position="2087"/>
    </location>
</feature>
<reference evidence="12" key="1">
    <citation type="submission" date="2021-03" db="EMBL/GenBank/DDBJ databases">
        <authorList>
            <person name="Bekaert M."/>
        </authorList>
    </citation>
    <scope>NUCLEOTIDE SEQUENCE</scope>
</reference>
<feature type="domain" description="Sushi" evidence="10">
    <location>
        <begin position="1253"/>
        <end position="1313"/>
    </location>
</feature>
<feature type="domain" description="Sushi" evidence="10">
    <location>
        <begin position="1"/>
        <end position="61"/>
    </location>
</feature>
<comment type="caution">
    <text evidence="12">The sequence shown here is derived from an EMBL/GenBank/DDBJ whole genome shotgun (WGS) entry which is preliminary data.</text>
</comment>
<feature type="disulfide bond" evidence="8">
    <location>
        <begin position="1255"/>
        <end position="1298"/>
    </location>
</feature>
<feature type="disulfide bond" evidence="8">
    <location>
        <begin position="698"/>
        <end position="741"/>
    </location>
</feature>
<keyword evidence="1" id="KW-0217">Developmental protein</keyword>
<proteinExistence type="predicted"/>
<feature type="domain" description="EGF-like" evidence="9">
    <location>
        <begin position="1396"/>
        <end position="1432"/>
    </location>
</feature>
<feature type="domain" description="Sushi" evidence="10">
    <location>
        <begin position="428"/>
        <end position="488"/>
    </location>
</feature>
<feature type="domain" description="Sushi" evidence="10">
    <location>
        <begin position="306"/>
        <end position="366"/>
    </location>
</feature>